<dbReference type="PANTHER" id="PTHR30605:SF0">
    <property type="entry name" value="ANHYDRO-N-ACETYLMURAMIC ACID KINASE"/>
    <property type="match status" value="1"/>
</dbReference>
<proteinExistence type="predicted"/>
<gene>
    <name evidence="1" type="ORF">GCM10007049_09010</name>
</gene>
<dbReference type="GO" id="GO:0016301">
    <property type="term" value="F:kinase activity"/>
    <property type="evidence" value="ECO:0007669"/>
    <property type="project" value="UniProtKB-KW"/>
</dbReference>
<accession>A0A918ULN9</accession>
<dbReference type="GO" id="GO:0016773">
    <property type="term" value="F:phosphotransferase activity, alcohol group as acceptor"/>
    <property type="evidence" value="ECO:0007669"/>
    <property type="project" value="InterPro"/>
</dbReference>
<name>A0A918ULN9_9BACT</name>
<dbReference type="InterPro" id="IPR005338">
    <property type="entry name" value="Anhydro_N_Ac-Mur_kinase"/>
</dbReference>
<keyword evidence="2" id="KW-1185">Reference proteome</keyword>
<reference evidence="1" key="2">
    <citation type="submission" date="2020-09" db="EMBL/GenBank/DDBJ databases">
        <authorList>
            <person name="Sun Q."/>
            <person name="Kim S."/>
        </authorList>
    </citation>
    <scope>NUCLEOTIDE SEQUENCE</scope>
    <source>
        <strain evidence="1">KCTC 12368</strain>
    </source>
</reference>
<dbReference type="PANTHER" id="PTHR30605">
    <property type="entry name" value="ANHYDRO-N-ACETYLMURAMIC ACID KINASE"/>
    <property type="match status" value="1"/>
</dbReference>
<keyword evidence="1" id="KW-0418">Kinase</keyword>
<protein>
    <submittedName>
        <fullName evidence="1">Anhydro-N-acetylmuramic acid kinase</fullName>
    </submittedName>
</protein>
<comment type="caution">
    <text evidence="1">The sequence shown here is derived from an EMBL/GenBank/DDBJ whole genome shotgun (WGS) entry which is preliminary data.</text>
</comment>
<organism evidence="1 2">
    <name type="scientific">Echinicola pacifica</name>
    <dbReference type="NCBI Taxonomy" id="346377"/>
    <lineage>
        <taxon>Bacteria</taxon>
        <taxon>Pseudomonadati</taxon>
        <taxon>Bacteroidota</taxon>
        <taxon>Cytophagia</taxon>
        <taxon>Cytophagales</taxon>
        <taxon>Cyclobacteriaceae</taxon>
        <taxon>Echinicola</taxon>
    </lineage>
</organism>
<dbReference type="Pfam" id="PF03702">
    <property type="entry name" value="AnmK"/>
    <property type="match status" value="1"/>
</dbReference>
<keyword evidence="1" id="KW-0808">Transferase</keyword>
<dbReference type="GO" id="GO:0005524">
    <property type="term" value="F:ATP binding"/>
    <property type="evidence" value="ECO:0007669"/>
    <property type="project" value="InterPro"/>
</dbReference>
<sequence>MEKHKIIGLMSGTSGDGLDIAYCEFEKPDQWHYHIGPAETVEFPDDLGHQLANAHLLESTKLIALDHAFGKWMGQQVREFCDKHQLKPDAVSSHGHTVFHQPSQGFTLQIGSGWDLAIASQLPTIADLRSKDLALGGQGAPLAPVGDHFLFSAYDFCLNLGGISNISMIEKKQRVAYDVCPFNLLLNQEAQKLGHAYDAGGHLAKQGEIQPELLAQLNGLSFYKKNHAKSLGREDMEEVFMPLLQQANAQEADILRTLVEHYAIQIAQVITQSSPRTRAKVLLTGGGTYNQFFVERLSQHLGDAAEVVIPSQKTINFKEALIFAFLGLLHLQGLPNSFASVTGASANSVGGIRYQP</sequence>
<dbReference type="InterPro" id="IPR043129">
    <property type="entry name" value="ATPase_NBD"/>
</dbReference>
<dbReference type="SUPFAM" id="SSF53067">
    <property type="entry name" value="Actin-like ATPase domain"/>
    <property type="match status" value="1"/>
</dbReference>
<dbReference type="RefSeq" id="WP_018472590.1">
    <property type="nucleotide sequence ID" value="NZ_BMWX01000002.1"/>
</dbReference>
<reference evidence="1" key="1">
    <citation type="journal article" date="2014" name="Int. J. Syst. Evol. Microbiol.">
        <title>Complete genome sequence of Corynebacterium casei LMG S-19264T (=DSM 44701T), isolated from a smear-ripened cheese.</title>
        <authorList>
            <consortium name="US DOE Joint Genome Institute (JGI-PGF)"/>
            <person name="Walter F."/>
            <person name="Albersmeier A."/>
            <person name="Kalinowski J."/>
            <person name="Ruckert C."/>
        </authorList>
    </citation>
    <scope>NUCLEOTIDE SEQUENCE</scope>
    <source>
        <strain evidence="1">KCTC 12368</strain>
    </source>
</reference>
<dbReference type="GO" id="GO:0006040">
    <property type="term" value="P:amino sugar metabolic process"/>
    <property type="evidence" value="ECO:0007669"/>
    <property type="project" value="InterPro"/>
</dbReference>
<dbReference type="EMBL" id="BMWX01000002">
    <property type="protein sequence ID" value="GGZ18909.1"/>
    <property type="molecule type" value="Genomic_DNA"/>
</dbReference>
<dbReference type="AlphaFoldDB" id="A0A918ULN9"/>
<dbReference type="GO" id="GO:0009254">
    <property type="term" value="P:peptidoglycan turnover"/>
    <property type="evidence" value="ECO:0007669"/>
    <property type="project" value="InterPro"/>
</dbReference>
<dbReference type="Proteomes" id="UP000619457">
    <property type="component" value="Unassembled WGS sequence"/>
</dbReference>
<evidence type="ECO:0000313" key="1">
    <source>
        <dbReference type="EMBL" id="GGZ18909.1"/>
    </source>
</evidence>
<dbReference type="Gene3D" id="3.30.420.40">
    <property type="match status" value="2"/>
</dbReference>
<evidence type="ECO:0000313" key="2">
    <source>
        <dbReference type="Proteomes" id="UP000619457"/>
    </source>
</evidence>